<dbReference type="RefSeq" id="XP_013240841.1">
    <property type="nucleotide sequence ID" value="XM_013385387.1"/>
</dbReference>
<accession>A0A066VBR0</accession>
<dbReference type="InParanoid" id="A0A066VBR0"/>
<evidence type="ECO:0008006" key="4">
    <source>
        <dbReference type="Google" id="ProtNLM"/>
    </source>
</evidence>
<name>A0A066VBR0_TILAU</name>
<dbReference type="Proteomes" id="UP000027361">
    <property type="component" value="Unassembled WGS sequence"/>
</dbReference>
<feature type="signal peptide" evidence="1">
    <location>
        <begin position="1"/>
        <end position="26"/>
    </location>
</feature>
<reference evidence="2 3" key="1">
    <citation type="submission" date="2014-05" db="EMBL/GenBank/DDBJ databases">
        <title>Draft genome sequence of a rare smut relative, Tilletiaria anomala UBC 951.</title>
        <authorList>
            <consortium name="DOE Joint Genome Institute"/>
            <person name="Toome M."/>
            <person name="Kuo A."/>
            <person name="Henrissat B."/>
            <person name="Lipzen A."/>
            <person name="Tritt A."/>
            <person name="Yoshinaga Y."/>
            <person name="Zane M."/>
            <person name="Barry K."/>
            <person name="Grigoriev I.V."/>
            <person name="Spatafora J.W."/>
            <person name="Aimea M.C."/>
        </authorList>
    </citation>
    <scope>NUCLEOTIDE SEQUENCE [LARGE SCALE GENOMIC DNA]</scope>
    <source>
        <strain evidence="2 3">UBC 951</strain>
    </source>
</reference>
<dbReference type="GeneID" id="25262027"/>
<dbReference type="AlphaFoldDB" id="A0A066VBR0"/>
<evidence type="ECO:0000313" key="2">
    <source>
        <dbReference type="EMBL" id="KDN38866.1"/>
    </source>
</evidence>
<dbReference type="EMBL" id="JMSN01000112">
    <property type="protein sequence ID" value="KDN38866.1"/>
    <property type="molecule type" value="Genomic_DNA"/>
</dbReference>
<dbReference type="HOGENOM" id="CLU_2559905_0_0_1"/>
<evidence type="ECO:0000256" key="1">
    <source>
        <dbReference type="SAM" id="SignalP"/>
    </source>
</evidence>
<keyword evidence="3" id="KW-1185">Reference proteome</keyword>
<sequence length="82" mass="9251">MYACFSRRTIMLHCFVLRRFLRLSPSLPWWAFPSNRGGPCTAVQARRHLCLLHCSTLSASAVIRVHNPNPQPSTIGLTVFAL</sequence>
<feature type="chain" id="PRO_5001632860" description="Secreted protein" evidence="1">
    <location>
        <begin position="27"/>
        <end position="82"/>
    </location>
</feature>
<comment type="caution">
    <text evidence="2">The sequence shown here is derived from an EMBL/GenBank/DDBJ whole genome shotgun (WGS) entry which is preliminary data.</text>
</comment>
<proteinExistence type="predicted"/>
<gene>
    <name evidence="2" type="ORF">K437DRAFT_19969</name>
</gene>
<keyword evidence="1" id="KW-0732">Signal</keyword>
<organism evidence="2 3">
    <name type="scientific">Tilletiaria anomala (strain ATCC 24038 / CBS 436.72 / UBC 951)</name>
    <dbReference type="NCBI Taxonomy" id="1037660"/>
    <lineage>
        <taxon>Eukaryota</taxon>
        <taxon>Fungi</taxon>
        <taxon>Dikarya</taxon>
        <taxon>Basidiomycota</taxon>
        <taxon>Ustilaginomycotina</taxon>
        <taxon>Exobasidiomycetes</taxon>
        <taxon>Georgefischeriales</taxon>
        <taxon>Tilletiariaceae</taxon>
        <taxon>Tilletiaria</taxon>
    </lineage>
</organism>
<protein>
    <recommendedName>
        <fullName evidence="4">Secreted protein</fullName>
    </recommendedName>
</protein>
<evidence type="ECO:0000313" key="3">
    <source>
        <dbReference type="Proteomes" id="UP000027361"/>
    </source>
</evidence>